<dbReference type="AlphaFoldDB" id="A0A0B6ZYZ9"/>
<accession>A0A0B6ZYZ9</accession>
<evidence type="ECO:0000313" key="1">
    <source>
        <dbReference type="EMBL" id="CEK73894.1"/>
    </source>
</evidence>
<gene>
    <name evidence="1" type="primary">ORF88782</name>
</gene>
<name>A0A0B6ZYZ9_9EUPU</name>
<protein>
    <submittedName>
        <fullName evidence="1">Uncharacterized protein</fullName>
    </submittedName>
</protein>
<sequence>METTRETEKGQTWRLSLLEELRFARLSWKVIKKTSRDQKVWRAAVEVYVAQGVKRSN</sequence>
<proteinExistence type="predicted"/>
<dbReference type="EMBL" id="HACG01027029">
    <property type="protein sequence ID" value="CEK73894.1"/>
    <property type="molecule type" value="Transcribed_RNA"/>
</dbReference>
<reference evidence="1" key="1">
    <citation type="submission" date="2014-12" db="EMBL/GenBank/DDBJ databases">
        <title>Insight into the proteome of Arion vulgaris.</title>
        <authorList>
            <person name="Aradska J."/>
            <person name="Bulat T."/>
            <person name="Smidak R."/>
            <person name="Sarate P."/>
            <person name="Gangsoo J."/>
            <person name="Sialana F."/>
            <person name="Bilban M."/>
            <person name="Lubec G."/>
        </authorList>
    </citation>
    <scope>NUCLEOTIDE SEQUENCE</scope>
    <source>
        <tissue evidence="1">Skin</tissue>
    </source>
</reference>
<organism evidence="1">
    <name type="scientific">Arion vulgaris</name>
    <dbReference type="NCBI Taxonomy" id="1028688"/>
    <lineage>
        <taxon>Eukaryota</taxon>
        <taxon>Metazoa</taxon>
        <taxon>Spiralia</taxon>
        <taxon>Lophotrochozoa</taxon>
        <taxon>Mollusca</taxon>
        <taxon>Gastropoda</taxon>
        <taxon>Heterobranchia</taxon>
        <taxon>Euthyneura</taxon>
        <taxon>Panpulmonata</taxon>
        <taxon>Eupulmonata</taxon>
        <taxon>Stylommatophora</taxon>
        <taxon>Helicina</taxon>
        <taxon>Arionoidea</taxon>
        <taxon>Arionidae</taxon>
        <taxon>Arion</taxon>
    </lineage>
</organism>